<evidence type="ECO:0000313" key="2">
    <source>
        <dbReference type="Proteomes" id="UP000016922"/>
    </source>
</evidence>
<dbReference type="RefSeq" id="XP_008085125.1">
    <property type="nucleotide sequence ID" value="XM_008086934.1"/>
</dbReference>
<dbReference type="Proteomes" id="UP000016922">
    <property type="component" value="Unassembled WGS sequence"/>
</dbReference>
<dbReference type="KEGG" id="glz:GLAREA_04557"/>
<dbReference type="HOGENOM" id="CLU_2236854_0_0_1"/>
<dbReference type="EMBL" id="KE145369">
    <property type="protein sequence ID" value="EPE27766.1"/>
    <property type="molecule type" value="Genomic_DNA"/>
</dbReference>
<evidence type="ECO:0000313" key="1">
    <source>
        <dbReference type="EMBL" id="EPE27766.1"/>
    </source>
</evidence>
<protein>
    <submittedName>
        <fullName evidence="1">Uncharacterized protein</fullName>
    </submittedName>
</protein>
<reference evidence="1 2" key="1">
    <citation type="journal article" date="2013" name="BMC Genomics">
        <title>Genomics-driven discovery of the pneumocandin biosynthetic gene cluster in the fungus Glarea lozoyensis.</title>
        <authorList>
            <person name="Chen L."/>
            <person name="Yue Q."/>
            <person name="Zhang X."/>
            <person name="Xiang M."/>
            <person name="Wang C."/>
            <person name="Li S."/>
            <person name="Che Y."/>
            <person name="Ortiz-Lopez F.J."/>
            <person name="Bills G.F."/>
            <person name="Liu X."/>
            <person name="An Z."/>
        </authorList>
    </citation>
    <scope>NUCLEOTIDE SEQUENCE [LARGE SCALE GENOMIC DNA]</scope>
    <source>
        <strain evidence="2">ATCC 20868 / MF5171</strain>
    </source>
</reference>
<dbReference type="AlphaFoldDB" id="S3D6Z5"/>
<keyword evidence="2" id="KW-1185">Reference proteome</keyword>
<gene>
    <name evidence="1" type="ORF">GLAREA_04557</name>
</gene>
<sequence>MITEEAKDNLKLAWPTSRRLEVAGQQRDRLPQRANQGRPFECLDLVGHWLSVQVEATNREAGRRVPQFCSSREEVRRWCWLPDSVWSIWESSITPRAVNNGASVT</sequence>
<proteinExistence type="predicted"/>
<name>S3D6Z5_GLAL2</name>
<accession>S3D6Z5</accession>
<organism evidence="1 2">
    <name type="scientific">Glarea lozoyensis (strain ATCC 20868 / MF5171)</name>
    <dbReference type="NCBI Taxonomy" id="1116229"/>
    <lineage>
        <taxon>Eukaryota</taxon>
        <taxon>Fungi</taxon>
        <taxon>Dikarya</taxon>
        <taxon>Ascomycota</taxon>
        <taxon>Pezizomycotina</taxon>
        <taxon>Leotiomycetes</taxon>
        <taxon>Helotiales</taxon>
        <taxon>Helotiaceae</taxon>
        <taxon>Glarea</taxon>
    </lineage>
</organism>
<dbReference type="GeneID" id="19463612"/>